<dbReference type="EMBL" id="AFIG01000002">
    <property type="protein sequence ID" value="EGL53941.1"/>
    <property type="molecule type" value="Genomic_DNA"/>
</dbReference>
<dbReference type="InterPro" id="IPR019251">
    <property type="entry name" value="DUF2231_TM"/>
</dbReference>
<reference evidence="3 4" key="1">
    <citation type="journal article" date="2011" name="J. Bacteriol.">
        <title>Draft genome sequence of Methylophaga aminisulfidivorans MP T.</title>
        <authorList>
            <person name="Han G.H."/>
            <person name="Kim W."/>
            <person name="Chun J."/>
            <person name="Kim S.W."/>
        </authorList>
    </citation>
    <scope>NUCLEOTIDE SEQUENCE [LARGE SCALE GENOMIC DNA]</scope>
    <source>
        <strain evidence="4">MP(T)</strain>
    </source>
</reference>
<evidence type="ECO:0000313" key="3">
    <source>
        <dbReference type="EMBL" id="EGL53941.1"/>
    </source>
</evidence>
<proteinExistence type="predicted"/>
<gene>
    <name evidence="3" type="ORF">MAMP_00308</name>
</gene>
<evidence type="ECO:0000256" key="1">
    <source>
        <dbReference type="SAM" id="Phobius"/>
    </source>
</evidence>
<dbReference type="Proteomes" id="UP000003544">
    <property type="component" value="Unassembled WGS sequence"/>
</dbReference>
<dbReference type="STRING" id="1026882.MAMP_00308"/>
<dbReference type="eggNOG" id="COG4244">
    <property type="taxonomic scope" value="Bacteria"/>
</dbReference>
<name>F5T0T9_9GAMM</name>
<organism evidence="3 4">
    <name type="scientific">Methylophaga aminisulfidivorans MP</name>
    <dbReference type="NCBI Taxonomy" id="1026882"/>
    <lineage>
        <taxon>Bacteria</taxon>
        <taxon>Pseudomonadati</taxon>
        <taxon>Pseudomonadota</taxon>
        <taxon>Gammaproteobacteria</taxon>
        <taxon>Thiotrichales</taxon>
        <taxon>Piscirickettsiaceae</taxon>
        <taxon>Methylophaga</taxon>
    </lineage>
</organism>
<dbReference type="OrthoDB" id="2873672at2"/>
<comment type="caution">
    <text evidence="3">The sequence shown here is derived from an EMBL/GenBank/DDBJ whole genome shotgun (WGS) entry which is preliminary data.</text>
</comment>
<keyword evidence="1" id="KW-0812">Transmembrane</keyword>
<evidence type="ECO:0000313" key="4">
    <source>
        <dbReference type="Proteomes" id="UP000003544"/>
    </source>
</evidence>
<accession>F5T0T9</accession>
<dbReference type="Pfam" id="PF09990">
    <property type="entry name" value="DUF2231"/>
    <property type="match status" value="1"/>
</dbReference>
<feature type="transmembrane region" description="Helical" evidence="1">
    <location>
        <begin position="86"/>
        <end position="105"/>
    </location>
</feature>
<dbReference type="AlphaFoldDB" id="F5T0T9"/>
<keyword evidence="4" id="KW-1185">Reference proteome</keyword>
<evidence type="ECO:0000259" key="2">
    <source>
        <dbReference type="Pfam" id="PF09990"/>
    </source>
</evidence>
<keyword evidence="1" id="KW-1133">Transmembrane helix</keyword>
<feature type="transmembrane region" description="Helical" evidence="1">
    <location>
        <begin position="117"/>
        <end position="137"/>
    </location>
</feature>
<sequence>MINPAHIHPLLVQIPIAVLPASVIIQITAQLKCEDLSSNSGFSGVGFKLLIFGTVIAYLSAGFGDIALDKALASGFAEEPLKQHQFVANSAVLLFAFASLTQILIRWRNCSLKGLFSWLILTLESAAVITLFVAVYYGHFLVLENGVNVETAKPVL</sequence>
<feature type="transmembrane region" description="Helical" evidence="1">
    <location>
        <begin position="6"/>
        <end position="25"/>
    </location>
</feature>
<feature type="transmembrane region" description="Helical" evidence="1">
    <location>
        <begin position="45"/>
        <end position="66"/>
    </location>
</feature>
<protein>
    <recommendedName>
        <fullName evidence="2">DUF2231 domain-containing protein</fullName>
    </recommendedName>
</protein>
<keyword evidence="1" id="KW-0472">Membrane</keyword>
<dbReference type="RefSeq" id="WP_007146189.1">
    <property type="nucleotide sequence ID" value="NZ_AFIG01000002.1"/>
</dbReference>
<feature type="domain" description="DUF2231" evidence="2">
    <location>
        <begin position="7"/>
        <end position="150"/>
    </location>
</feature>